<feature type="domain" description="N-acetyltransferase" evidence="2">
    <location>
        <begin position="177"/>
        <end position="330"/>
    </location>
</feature>
<keyword evidence="1" id="KW-0732">Signal</keyword>
<dbReference type="Proteomes" id="UP000217838">
    <property type="component" value="Unassembled WGS sequence"/>
</dbReference>
<sequence>MKSTYTFLVCLLLFLTNSVYTTESKGKTHLYSNHYYKMLKQSQDAGHINLGVIESLYEASTIKIEEPYEHHQIVRDIYDFIFSIKDEKPFIKELCKEVLYTLDSKPVETVDGLYRSKLYLDEVMQYLVHPDRQTVTTIDTIKKPSEFKELRGIFEKSFRVKDLYDNAVLNKEMKTFLKTKEAEAAKKRGEDLEAFFYGQRKVGASIDPNWDLFFDLVTDKALSKTVDIYVARDERTKKPLGFLWINKEYEHIHMVSYLAKDPQAVHPEIGKKLFDHLKKHAPRRYVLQVVPENEAAMSLYKSVGFMKHTIRRKKKGGTVSKMVQMVADYTNREKESELALK</sequence>
<feature type="chain" id="PRO_5013240997" description="N-acetyltransferase domain-containing protein" evidence="1">
    <location>
        <begin position="22"/>
        <end position="341"/>
    </location>
</feature>
<dbReference type="GO" id="GO:0016747">
    <property type="term" value="F:acyltransferase activity, transferring groups other than amino-acyl groups"/>
    <property type="evidence" value="ECO:0007669"/>
    <property type="project" value="InterPro"/>
</dbReference>
<accession>A0A2A4YGU7</accession>
<dbReference type="InterPro" id="IPR000182">
    <property type="entry name" value="GNAT_dom"/>
</dbReference>
<dbReference type="PROSITE" id="PS51186">
    <property type="entry name" value="GNAT"/>
    <property type="match status" value="1"/>
</dbReference>
<dbReference type="Gene3D" id="3.40.630.30">
    <property type="match status" value="1"/>
</dbReference>
<feature type="signal peptide" evidence="1">
    <location>
        <begin position="1"/>
        <end position="21"/>
    </location>
</feature>
<comment type="caution">
    <text evidence="3">The sequence shown here is derived from an EMBL/GenBank/DDBJ whole genome shotgun (WGS) entry which is preliminary data.</text>
</comment>
<proteinExistence type="predicted"/>
<reference evidence="4" key="1">
    <citation type="submission" date="2017-08" db="EMBL/GenBank/DDBJ databases">
        <title>A dynamic microbial community with high functional redundancy inhabits the cold, oxic subseafloor aquifer.</title>
        <authorList>
            <person name="Tully B.J."/>
            <person name="Wheat C.G."/>
            <person name="Glazer B.T."/>
            <person name="Huber J.A."/>
        </authorList>
    </citation>
    <scope>NUCLEOTIDE SEQUENCE [LARGE SCALE GENOMIC DNA]</scope>
</reference>
<evidence type="ECO:0000313" key="3">
    <source>
        <dbReference type="EMBL" id="PCI93830.1"/>
    </source>
</evidence>
<dbReference type="InterPro" id="IPR016181">
    <property type="entry name" value="Acyl_CoA_acyltransferase"/>
</dbReference>
<evidence type="ECO:0000313" key="4">
    <source>
        <dbReference type="Proteomes" id="UP000217838"/>
    </source>
</evidence>
<name>A0A2A4YGU7_UNCAE</name>
<evidence type="ECO:0000256" key="1">
    <source>
        <dbReference type="SAM" id="SignalP"/>
    </source>
</evidence>
<evidence type="ECO:0000259" key="2">
    <source>
        <dbReference type="PROSITE" id="PS51186"/>
    </source>
</evidence>
<gene>
    <name evidence="3" type="ORF">COB11_04680</name>
</gene>
<protein>
    <recommendedName>
        <fullName evidence="2">N-acetyltransferase domain-containing protein</fullName>
    </recommendedName>
</protein>
<dbReference type="SUPFAM" id="SSF55729">
    <property type="entry name" value="Acyl-CoA N-acyltransferases (Nat)"/>
    <property type="match status" value="1"/>
</dbReference>
<organism evidence="3 4">
    <name type="scientific">Aerophobetes bacterium</name>
    <dbReference type="NCBI Taxonomy" id="2030807"/>
    <lineage>
        <taxon>Bacteria</taxon>
        <taxon>Candidatus Aerophobota</taxon>
    </lineage>
</organism>
<dbReference type="Pfam" id="PF00583">
    <property type="entry name" value="Acetyltransf_1"/>
    <property type="match status" value="1"/>
</dbReference>
<dbReference type="AlphaFoldDB" id="A0A2A4YGU7"/>
<dbReference type="EMBL" id="NVUU01000051">
    <property type="protein sequence ID" value="PCI93830.1"/>
    <property type="molecule type" value="Genomic_DNA"/>
</dbReference>